<dbReference type="Proteomes" id="UP000668214">
    <property type="component" value="Unassembled WGS sequence"/>
</dbReference>
<protein>
    <recommendedName>
        <fullName evidence="3">Metallo-beta-lactamase domain-containing protein 1</fullName>
    </recommendedName>
    <alternativeName>
        <fullName evidence="4">Endoribonuclease MBLAC1</fullName>
    </alternativeName>
</protein>
<dbReference type="CDD" id="cd07711">
    <property type="entry name" value="MBLAC1-like_MBL-fold"/>
    <property type="match status" value="1"/>
</dbReference>
<keyword evidence="9" id="KW-1185">Reference proteome</keyword>
<proteinExistence type="predicted"/>
<dbReference type="SMART" id="SM00849">
    <property type="entry name" value="Lactamase_B"/>
    <property type="match status" value="1"/>
</dbReference>
<feature type="domain" description="Metallo-beta-lactamase" evidence="7">
    <location>
        <begin position="95"/>
        <end position="263"/>
    </location>
</feature>
<comment type="function">
    <text evidence="6">Endoribonuclease that catalyzes the hydrolysis of histone-coding pre-mRNA 3'-end. Involved in histone pre-mRNA processing during the S-phase of the cell cycle, which is required for entering/progressing through S-phase. Cleaves histone pre-mRNA at a major and a minor cleavage site after the 5'-ACCCA-3' and the 5'-ACCCACA-3' sequence, respectively, and located downstream of the stem-loop. May require the presence of the HDE element located at the histone pre-RNA 3'-end to avoid non-specific cleavage.</text>
</comment>
<comment type="catalytic activity">
    <reaction evidence="5">
        <text>a ribonucleotidyl-ribonucleotide-RNA + H2O = a 3'-end ribonucleotide-RNA + a 5'-end 5'-phospho-ribonucleoside-RNA + H(+)</text>
        <dbReference type="Rhea" id="RHEA:68096"/>
        <dbReference type="Rhea" id="RHEA-COMP:15179"/>
        <dbReference type="Rhea" id="RHEA-COMP:17355"/>
        <dbReference type="Rhea" id="RHEA-COMP:17428"/>
        <dbReference type="ChEBI" id="CHEBI:15377"/>
        <dbReference type="ChEBI" id="CHEBI:15378"/>
        <dbReference type="ChEBI" id="CHEBI:74896"/>
        <dbReference type="ChEBI" id="CHEBI:138282"/>
        <dbReference type="ChEBI" id="CHEBI:173118"/>
    </reaction>
    <physiologicalReaction direction="left-to-right" evidence="5">
        <dbReference type="Rhea" id="RHEA:68097"/>
    </physiologicalReaction>
</comment>
<dbReference type="EMBL" id="JAANIA010001985">
    <property type="protein sequence ID" value="KAG5318187.1"/>
    <property type="molecule type" value="Genomic_DNA"/>
</dbReference>
<evidence type="ECO:0000256" key="1">
    <source>
        <dbReference type="ARBA" id="ARBA00004514"/>
    </source>
</evidence>
<sequence length="283" mass="32368">MKYKEIYNTGRFVKFNRSKLISILCVRHLMRRIRMKSDNLTFSKVKDGKLEQEQCRNFRLQSFLKYKPLPTKMCEVIVLFNGYSENLGNGKMDANCTCTLIIGPKLIIVDTMTAWDREMLIEALTQYNIEPKDIDYVVCTHSHSDHIGNNNLFTKAQHIVGLTVQSRTIFYENLISDKGYKLCSDVNVIATPGHTKEDVTVLVNTTMYGEAKLIAITGDLFEKEEDILDPHIWKSLGTPELLKTQSVMRSRIIDLADFIIPGHGSMFCVTDSMRKAVKCQVIQ</sequence>
<dbReference type="InterPro" id="IPR039344">
    <property type="entry name" value="MBLAC1"/>
</dbReference>
<evidence type="ECO:0000313" key="9">
    <source>
        <dbReference type="Proteomes" id="UP000668214"/>
    </source>
</evidence>
<feature type="non-terminal residue" evidence="8">
    <location>
        <position position="1"/>
    </location>
</feature>
<comment type="caution">
    <text evidence="8">The sequence shown here is derived from an EMBL/GenBank/DDBJ whole genome shotgun (WGS) entry which is preliminary data.</text>
</comment>
<evidence type="ECO:0000313" key="8">
    <source>
        <dbReference type="EMBL" id="KAG5318187.1"/>
    </source>
</evidence>
<dbReference type="GO" id="GO:0031123">
    <property type="term" value="P:RNA 3'-end processing"/>
    <property type="evidence" value="ECO:0007669"/>
    <property type="project" value="UniProtKB-ARBA"/>
</dbReference>
<evidence type="ECO:0000256" key="3">
    <source>
        <dbReference type="ARBA" id="ARBA00014856"/>
    </source>
</evidence>
<dbReference type="SUPFAM" id="SSF56281">
    <property type="entry name" value="Metallo-hydrolase/oxidoreductase"/>
    <property type="match status" value="1"/>
</dbReference>
<dbReference type="InterPro" id="IPR036866">
    <property type="entry name" value="RibonucZ/Hydroxyglut_hydro"/>
</dbReference>
<dbReference type="PANTHER" id="PTHR23200">
    <property type="entry name" value="METALLO-BETA-LACTAMASE DOMAIN-CONTAINING PROTEIN 1"/>
    <property type="match status" value="1"/>
</dbReference>
<evidence type="ECO:0000259" key="7">
    <source>
        <dbReference type="SMART" id="SM00849"/>
    </source>
</evidence>
<dbReference type="GO" id="GO:0005829">
    <property type="term" value="C:cytosol"/>
    <property type="evidence" value="ECO:0007669"/>
    <property type="project" value="UniProtKB-SubCell"/>
</dbReference>
<dbReference type="Pfam" id="PF00753">
    <property type="entry name" value="Lactamase_B"/>
    <property type="match status" value="1"/>
</dbReference>
<evidence type="ECO:0000256" key="4">
    <source>
        <dbReference type="ARBA" id="ARBA00032988"/>
    </source>
</evidence>
<dbReference type="PANTHER" id="PTHR23200:SF48">
    <property type="entry name" value="METALLO-BETA-LACTAMASE DOMAIN-CONTAINING PROTEIN 1"/>
    <property type="match status" value="1"/>
</dbReference>
<dbReference type="InterPro" id="IPR001279">
    <property type="entry name" value="Metallo-B-lactamas"/>
</dbReference>
<comment type="subcellular location">
    <subcellularLocation>
        <location evidence="1">Cytoplasm</location>
        <location evidence="1">Cytosol</location>
    </subcellularLocation>
</comment>
<dbReference type="Gene3D" id="3.60.15.10">
    <property type="entry name" value="Ribonuclease Z/Hydroxyacylglutathione hydrolase-like"/>
    <property type="match status" value="1"/>
</dbReference>
<evidence type="ECO:0000256" key="2">
    <source>
        <dbReference type="ARBA" id="ARBA00011738"/>
    </source>
</evidence>
<gene>
    <name evidence="8" type="primary">Mblac1</name>
    <name evidence="8" type="ORF">G6Z78_0003282</name>
</gene>
<evidence type="ECO:0000256" key="5">
    <source>
        <dbReference type="ARBA" id="ARBA00044690"/>
    </source>
</evidence>
<reference evidence="8" key="1">
    <citation type="submission" date="2020-02" db="EMBL/GenBank/DDBJ databases">
        <title>Relaxed selection underlies rapid genomic changes in the transitions from sociality to social parasitism in ants.</title>
        <authorList>
            <person name="Bi X."/>
        </authorList>
    </citation>
    <scope>NUCLEOTIDE SEQUENCE</scope>
    <source>
        <strain evidence="8">BGI-DK2014c</strain>
        <tissue evidence="8">Whole body</tissue>
    </source>
</reference>
<evidence type="ECO:0000256" key="6">
    <source>
        <dbReference type="ARBA" id="ARBA00045869"/>
    </source>
</evidence>
<dbReference type="AlphaFoldDB" id="A0A836EQL2"/>
<feature type="non-terminal residue" evidence="8">
    <location>
        <position position="283"/>
    </location>
</feature>
<organism evidence="8 9">
    <name type="scientific">Pseudoatta argentina</name>
    <dbReference type="NCBI Taxonomy" id="621737"/>
    <lineage>
        <taxon>Eukaryota</taxon>
        <taxon>Metazoa</taxon>
        <taxon>Ecdysozoa</taxon>
        <taxon>Arthropoda</taxon>
        <taxon>Hexapoda</taxon>
        <taxon>Insecta</taxon>
        <taxon>Pterygota</taxon>
        <taxon>Neoptera</taxon>
        <taxon>Endopterygota</taxon>
        <taxon>Hymenoptera</taxon>
        <taxon>Apocrita</taxon>
        <taxon>Aculeata</taxon>
        <taxon>Formicoidea</taxon>
        <taxon>Formicidae</taxon>
        <taxon>Myrmicinae</taxon>
        <taxon>Pseudoatta</taxon>
    </lineage>
</organism>
<comment type="subunit">
    <text evidence="2">Homodimer.</text>
</comment>
<name>A0A836EQL2_9HYME</name>
<accession>A0A836EQL2</accession>